<evidence type="ECO:0000313" key="2">
    <source>
        <dbReference type="Proteomes" id="UP000664632"/>
    </source>
</evidence>
<dbReference type="EMBL" id="JAFLWD010000046">
    <property type="protein sequence ID" value="MBO0441754.1"/>
    <property type="molecule type" value="Genomic_DNA"/>
</dbReference>
<sequence length="194" mass="21463">MSQMVFMKSIEIKNMIQIGSTGRNSGKTTIAKTLIAENHQHFSIYGLKVITISGARGKCQRGETGCGICTSIDEGYELIEERNSSGSKDTMQLLRAGCKKVYLLKVFHDHLLEGFLMFLQVVPRDTLIICESNSIREVVKPGVFLMMNNQKGIKKTAAKVIDLADVVLNTPKLPESYCLIKTKDGVRFSEKSAG</sequence>
<comment type="caution">
    <text evidence="1">The sequence shown here is derived from an EMBL/GenBank/DDBJ whole genome shotgun (WGS) entry which is preliminary data.</text>
</comment>
<proteinExistence type="predicted"/>
<protein>
    <submittedName>
        <fullName evidence="1">Uncharacterized protein</fullName>
    </submittedName>
</protein>
<organism evidence="1 2">
    <name type="scientific">Candidatus Enterococcus ikei</name>
    <dbReference type="NCBI Taxonomy" id="2815326"/>
    <lineage>
        <taxon>Bacteria</taxon>
        <taxon>Bacillati</taxon>
        <taxon>Bacillota</taxon>
        <taxon>Bacilli</taxon>
        <taxon>Lactobacillales</taxon>
        <taxon>Enterococcaceae</taxon>
        <taxon>Enterococcus</taxon>
    </lineage>
</organism>
<dbReference type="Proteomes" id="UP000664632">
    <property type="component" value="Unassembled WGS sequence"/>
</dbReference>
<accession>A0ABS3H2J6</accession>
<evidence type="ECO:0000313" key="1">
    <source>
        <dbReference type="EMBL" id="MBO0441754.1"/>
    </source>
</evidence>
<keyword evidence="2" id="KW-1185">Reference proteome</keyword>
<name>A0ABS3H2J6_9ENTE</name>
<reference evidence="1 2" key="1">
    <citation type="submission" date="2021-03" db="EMBL/GenBank/DDBJ databases">
        <title>Enterococcal diversity collection.</title>
        <authorList>
            <person name="Gilmore M.S."/>
            <person name="Schwartzman J."/>
            <person name="Van Tyne D."/>
            <person name="Martin M."/>
            <person name="Earl A.M."/>
            <person name="Manson A.L."/>
            <person name="Straub T."/>
            <person name="Salamzade R."/>
            <person name="Saavedra J."/>
            <person name="Lebreton F."/>
            <person name="Prichula J."/>
            <person name="Schaufler K."/>
            <person name="Gaca A."/>
            <person name="Sgardioli B."/>
            <person name="Wagenaar J."/>
            <person name="Strong T."/>
        </authorList>
    </citation>
    <scope>NUCLEOTIDE SEQUENCE [LARGE SCALE GENOMIC DNA]</scope>
    <source>
        <strain evidence="1 2">DIV0869a</strain>
    </source>
</reference>
<gene>
    <name evidence="1" type="ORF">JZO69_15410</name>
</gene>